<feature type="domain" description="SnoaL-like" evidence="1">
    <location>
        <begin position="13"/>
        <end position="110"/>
    </location>
</feature>
<dbReference type="InterPro" id="IPR032710">
    <property type="entry name" value="NTF2-like_dom_sf"/>
</dbReference>
<dbReference type="Proteomes" id="UP000034196">
    <property type="component" value="Unassembled WGS sequence"/>
</dbReference>
<dbReference type="OrthoDB" id="7064268at2"/>
<dbReference type="EMBL" id="LAVA02000016">
    <property type="protein sequence ID" value="OIJ68328.1"/>
    <property type="molecule type" value="Genomic_DNA"/>
</dbReference>
<dbReference type="Gene3D" id="3.10.450.50">
    <property type="match status" value="1"/>
</dbReference>
<dbReference type="InterPro" id="IPR037401">
    <property type="entry name" value="SnoaL-like"/>
</dbReference>
<dbReference type="AlphaFoldDB" id="A0A1J4P157"/>
<keyword evidence="3" id="KW-1185">Reference proteome</keyword>
<comment type="caution">
    <text evidence="2">The sequence shown here is derived from an EMBL/GenBank/DDBJ whole genome shotgun (WGS) entry which is preliminary data.</text>
</comment>
<dbReference type="SUPFAM" id="SSF54427">
    <property type="entry name" value="NTF2-like"/>
    <property type="match status" value="1"/>
</dbReference>
<sequence length="117" mass="12609">MSTVTDLLAANLHDVFGNRDPASRRAAIERIYTEDVVFTDPEGVTTGRDALEDKARALLDKVPPEFAFTEDGTRYAGPDNGALAWAFGPEGEPAVRGIDVITVREGRIAAVLTMFTA</sequence>
<evidence type="ECO:0000259" key="1">
    <source>
        <dbReference type="Pfam" id="PF12680"/>
    </source>
</evidence>
<dbReference type="STRING" id="1428628.WN71_007855"/>
<evidence type="ECO:0000313" key="2">
    <source>
        <dbReference type="EMBL" id="OIJ68328.1"/>
    </source>
</evidence>
<name>A0A1J4P157_9ACTN</name>
<gene>
    <name evidence="2" type="ORF">WN71_007855</name>
</gene>
<dbReference type="Pfam" id="PF12680">
    <property type="entry name" value="SnoaL_2"/>
    <property type="match status" value="1"/>
</dbReference>
<accession>A0A1J4P157</accession>
<reference evidence="2" key="1">
    <citation type="submission" date="2016-10" db="EMBL/GenBank/DDBJ databases">
        <title>Genome sequence of Streptomyces mangrovisoli MUSC 149.</title>
        <authorList>
            <person name="Lee L.-H."/>
            <person name="Ser H.-L."/>
        </authorList>
    </citation>
    <scope>NUCLEOTIDE SEQUENCE [LARGE SCALE GENOMIC DNA]</scope>
    <source>
        <strain evidence="2">MUSC 149</strain>
    </source>
</reference>
<protein>
    <recommendedName>
        <fullName evidence="1">SnoaL-like domain-containing protein</fullName>
    </recommendedName>
</protein>
<organism evidence="2 3">
    <name type="scientific">Streptomyces mangrovisoli</name>
    <dbReference type="NCBI Taxonomy" id="1428628"/>
    <lineage>
        <taxon>Bacteria</taxon>
        <taxon>Bacillati</taxon>
        <taxon>Actinomycetota</taxon>
        <taxon>Actinomycetes</taxon>
        <taxon>Kitasatosporales</taxon>
        <taxon>Streptomycetaceae</taxon>
        <taxon>Streptomyces</taxon>
    </lineage>
</organism>
<proteinExistence type="predicted"/>
<evidence type="ECO:0000313" key="3">
    <source>
        <dbReference type="Proteomes" id="UP000034196"/>
    </source>
</evidence>
<dbReference type="RefSeq" id="WP_046584349.1">
    <property type="nucleotide sequence ID" value="NZ_LAVA02000016.1"/>
</dbReference>